<evidence type="ECO:0000313" key="2">
    <source>
        <dbReference type="EMBL" id="MBI6567619.1"/>
    </source>
</evidence>
<sequence length="112" mass="12292">MSSINTPTPSIPAYQPVDTTRIGNDTPKSNALEQNEFGEDAEVSDGKGGWISASDQYRAHANRQRLEQEANHEPIDFEIKSDGNDGWVKADDSQEPIDFEIKSDGNGGWVKA</sequence>
<gene>
    <name evidence="3" type="ORF">NCTC10696_02280</name>
    <name evidence="2" type="ORF">YA0852_26425</name>
</gene>
<feature type="compositionally biased region" description="Basic and acidic residues" evidence="1">
    <location>
        <begin position="68"/>
        <end position="92"/>
    </location>
</feature>
<organism evidence="3 4">
    <name type="scientific">Pseudomonas synxantha</name>
    <dbReference type="NCBI Taxonomy" id="47883"/>
    <lineage>
        <taxon>Bacteria</taxon>
        <taxon>Pseudomonadati</taxon>
        <taxon>Pseudomonadota</taxon>
        <taxon>Gammaproteobacteria</taxon>
        <taxon>Pseudomonadales</taxon>
        <taxon>Pseudomonadaceae</taxon>
        <taxon>Pseudomonas</taxon>
    </lineage>
</organism>
<dbReference type="Proteomes" id="UP000648914">
    <property type="component" value="Unassembled WGS sequence"/>
</dbReference>
<reference evidence="2 5" key="2">
    <citation type="submission" date="2020-12" db="EMBL/GenBank/DDBJ databases">
        <title>Comparative genomic insights into the epidemiology and virulence of plant pathogenic Pseudomonads from Turkey.</title>
        <authorList>
            <person name="Dillon M."/>
            <person name="Ruiz-Bedoya T."/>
            <person name="Bendalovic-Torma C."/>
            <person name="Guttman K.M."/>
            <person name="Kwak H."/>
            <person name="Middleton M.A."/>
            <person name="Wang P.W."/>
            <person name="Horuz S."/>
            <person name="Aysan Y."/>
            <person name="Guttman D.S."/>
        </authorList>
    </citation>
    <scope>NUCLEOTIDE SEQUENCE [LARGE SCALE GENOMIC DNA]</scope>
    <source>
        <strain evidence="2 5">S5_IA_2b</strain>
    </source>
</reference>
<evidence type="ECO:0000313" key="3">
    <source>
        <dbReference type="EMBL" id="VTQ98129.1"/>
    </source>
</evidence>
<feature type="region of interest" description="Disordered" evidence="1">
    <location>
        <begin position="68"/>
        <end position="112"/>
    </location>
</feature>
<feature type="region of interest" description="Disordered" evidence="1">
    <location>
        <begin position="1"/>
        <end position="33"/>
    </location>
</feature>
<proteinExistence type="predicted"/>
<evidence type="ECO:0000313" key="4">
    <source>
        <dbReference type="Proteomes" id="UP000306562"/>
    </source>
</evidence>
<keyword evidence="5" id="KW-1185">Reference proteome</keyword>
<name>A0AAX3I5A3_9PSED</name>
<protein>
    <submittedName>
        <fullName evidence="3">Uncharacterized protein</fullName>
    </submittedName>
</protein>
<dbReference type="Proteomes" id="UP000306562">
    <property type="component" value="Chromosome"/>
</dbReference>
<accession>A0AAX3I5A3</accession>
<dbReference type="AlphaFoldDB" id="A0AAX3I5A3"/>
<dbReference type="RefSeq" id="WP_082636742.1">
    <property type="nucleotide sequence ID" value="NZ_CBCSGQ010000070.1"/>
</dbReference>
<reference evidence="3 4" key="1">
    <citation type="submission" date="2019-05" db="EMBL/GenBank/DDBJ databases">
        <authorList>
            <consortium name="Pathogen Informatics"/>
        </authorList>
    </citation>
    <scope>NUCLEOTIDE SEQUENCE [LARGE SCALE GENOMIC DNA]</scope>
    <source>
        <strain evidence="3 4">NCTC10696</strain>
    </source>
</reference>
<dbReference type="EMBL" id="LR590482">
    <property type="protein sequence ID" value="VTQ98129.1"/>
    <property type="molecule type" value="Genomic_DNA"/>
</dbReference>
<dbReference type="GeneID" id="61831199"/>
<evidence type="ECO:0000313" key="5">
    <source>
        <dbReference type="Proteomes" id="UP000648914"/>
    </source>
</evidence>
<feature type="compositionally biased region" description="Polar residues" evidence="1">
    <location>
        <begin position="17"/>
        <end position="33"/>
    </location>
</feature>
<evidence type="ECO:0000256" key="1">
    <source>
        <dbReference type="SAM" id="MobiDB-lite"/>
    </source>
</evidence>
<dbReference type="EMBL" id="JAEILG010000078">
    <property type="protein sequence ID" value="MBI6567619.1"/>
    <property type="molecule type" value="Genomic_DNA"/>
</dbReference>